<dbReference type="GO" id="GO:0016829">
    <property type="term" value="F:lyase activity"/>
    <property type="evidence" value="ECO:0007669"/>
    <property type="project" value="UniProtKB-KW"/>
</dbReference>
<dbReference type="SUPFAM" id="SSF46785">
    <property type="entry name" value="Winged helix' DNA-binding domain"/>
    <property type="match status" value="1"/>
</dbReference>
<dbReference type="SMART" id="SM00344">
    <property type="entry name" value="HTH_ASNC"/>
    <property type="match status" value="1"/>
</dbReference>
<dbReference type="Proteomes" id="UP000214880">
    <property type="component" value="Unassembled WGS sequence"/>
</dbReference>
<dbReference type="Pfam" id="PF17805">
    <property type="entry name" value="AsnC_trans_reg2"/>
    <property type="match status" value="1"/>
</dbReference>
<keyword evidence="9" id="KW-1185">Reference proteome</keyword>
<evidence type="ECO:0000313" key="9">
    <source>
        <dbReference type="Proteomes" id="UP000214880"/>
    </source>
</evidence>
<dbReference type="STRING" id="146817.SAMN04488502_101904"/>
<protein>
    <recommendedName>
        <fullName evidence="4">siroheme decarboxylase</fullName>
        <ecNumber evidence="4">4.1.1.111</ecNumber>
    </recommendedName>
</protein>
<evidence type="ECO:0000256" key="4">
    <source>
        <dbReference type="ARBA" id="ARBA00023471"/>
    </source>
</evidence>
<dbReference type="InterPro" id="IPR036390">
    <property type="entry name" value="WH_DNA-bd_sf"/>
</dbReference>
<dbReference type="InterPro" id="IPR011008">
    <property type="entry name" value="Dimeric_a/b-barrel"/>
</dbReference>
<keyword evidence="1" id="KW-0456">Lyase</keyword>
<dbReference type="EC" id="4.1.1.111" evidence="4"/>
<dbReference type="RefSeq" id="WP_092068823.1">
    <property type="nucleotide sequence ID" value="NZ_FNHB01000001.1"/>
</dbReference>
<name>A0A1G9N5U6_9FIRM</name>
<evidence type="ECO:0000256" key="3">
    <source>
        <dbReference type="ARBA" id="ARBA00023457"/>
    </source>
</evidence>
<dbReference type="Gene3D" id="1.10.10.10">
    <property type="entry name" value="Winged helix-like DNA-binding domain superfamily/Winged helix DNA-binding domain"/>
    <property type="match status" value="1"/>
</dbReference>
<evidence type="ECO:0000313" key="8">
    <source>
        <dbReference type="EMBL" id="SDL81850.1"/>
    </source>
</evidence>
<gene>
    <name evidence="8" type="ORF">SAMN04488502_101904</name>
</gene>
<dbReference type="InterPro" id="IPR036388">
    <property type="entry name" value="WH-like_DNA-bd_sf"/>
</dbReference>
<evidence type="ECO:0000256" key="5">
    <source>
        <dbReference type="ARBA" id="ARBA00048470"/>
    </source>
</evidence>
<evidence type="ECO:0000256" key="2">
    <source>
        <dbReference type="ARBA" id="ARBA00023444"/>
    </source>
</evidence>
<dbReference type="SUPFAM" id="SSF54909">
    <property type="entry name" value="Dimeric alpha+beta barrel"/>
    <property type="match status" value="1"/>
</dbReference>
<dbReference type="PANTHER" id="PTHR43413:SF1">
    <property type="entry name" value="SIROHEME DECARBOXYLASE NIRL SUBUNIT"/>
    <property type="match status" value="1"/>
</dbReference>
<dbReference type="InterPro" id="IPR040523">
    <property type="entry name" value="AsnC_trans_reg2"/>
</dbReference>
<dbReference type="OrthoDB" id="9806536at2"/>
<comment type="pathway">
    <text evidence="2">Porphyrin-containing compound metabolism.</text>
</comment>
<sequence length="150" mass="16755">MLTVFDKSLLNIIQTNLPIDSRPFKILAERLGTDESTVIERLRALTADGYIRRIGPFFDSVKLGYAGTLIAVQVEPDRIAAIAEVINAYPGVTHNYEREGRFNLWFTLLSPDLAVQNKILAHISSLPGVVELINLPATKKYKVSVQFTLE</sequence>
<feature type="domain" description="Siroheme decarboxylase AsnC-like ligand binding" evidence="6">
    <location>
        <begin position="62"/>
        <end position="142"/>
    </location>
</feature>
<evidence type="ECO:0000259" key="7">
    <source>
        <dbReference type="Pfam" id="PF22451"/>
    </source>
</evidence>
<keyword evidence="8" id="KW-0238">DNA-binding</keyword>
<dbReference type="PANTHER" id="PTHR43413">
    <property type="entry name" value="TRANSCRIPTIONAL REGULATOR, ASNC FAMILY"/>
    <property type="match status" value="1"/>
</dbReference>
<feature type="domain" description="Siroheme decarboxylase NirL-like HTH" evidence="7">
    <location>
        <begin position="6"/>
        <end position="52"/>
    </location>
</feature>
<dbReference type="GO" id="GO:0003677">
    <property type="term" value="F:DNA binding"/>
    <property type="evidence" value="ECO:0007669"/>
    <property type="project" value="UniProtKB-KW"/>
</dbReference>
<comment type="similarity">
    <text evidence="3">Belongs to the Ahb/Nir family.</text>
</comment>
<organism evidence="8 9">
    <name type="scientific">Dendrosporobacter quercicolus</name>
    <dbReference type="NCBI Taxonomy" id="146817"/>
    <lineage>
        <taxon>Bacteria</taxon>
        <taxon>Bacillati</taxon>
        <taxon>Bacillota</taxon>
        <taxon>Negativicutes</taxon>
        <taxon>Selenomonadales</taxon>
        <taxon>Sporomusaceae</taxon>
        <taxon>Dendrosporobacter</taxon>
    </lineage>
</organism>
<dbReference type="Pfam" id="PF22451">
    <property type="entry name" value="NirdL-like_HTH"/>
    <property type="match status" value="1"/>
</dbReference>
<dbReference type="InterPro" id="IPR019888">
    <property type="entry name" value="Tscrpt_reg_AsnC-like"/>
</dbReference>
<dbReference type="InterPro" id="IPR050684">
    <property type="entry name" value="HTH-Siroheme_Decarb"/>
</dbReference>
<accession>A0A1G9N5U6</accession>
<dbReference type="InterPro" id="IPR053953">
    <property type="entry name" value="NirdL-like_HTH"/>
</dbReference>
<evidence type="ECO:0000256" key="1">
    <source>
        <dbReference type="ARBA" id="ARBA00023239"/>
    </source>
</evidence>
<comment type="catalytic activity">
    <reaction evidence="5">
        <text>siroheme + 2 H(+) = 12,18-didecarboxysiroheme + 2 CO2</text>
        <dbReference type="Rhea" id="RHEA:19093"/>
        <dbReference type="ChEBI" id="CHEBI:15378"/>
        <dbReference type="ChEBI" id="CHEBI:16526"/>
        <dbReference type="ChEBI" id="CHEBI:60052"/>
        <dbReference type="ChEBI" id="CHEBI:140497"/>
        <dbReference type="EC" id="4.1.1.111"/>
    </reaction>
</comment>
<evidence type="ECO:0000259" key="6">
    <source>
        <dbReference type="Pfam" id="PF17805"/>
    </source>
</evidence>
<proteinExistence type="inferred from homology"/>
<dbReference type="EMBL" id="FNHB01000001">
    <property type="protein sequence ID" value="SDL81850.1"/>
    <property type="molecule type" value="Genomic_DNA"/>
</dbReference>
<dbReference type="Gene3D" id="3.30.70.3460">
    <property type="match status" value="1"/>
</dbReference>
<reference evidence="8 9" key="1">
    <citation type="submission" date="2016-10" db="EMBL/GenBank/DDBJ databases">
        <authorList>
            <person name="de Groot N.N."/>
        </authorList>
    </citation>
    <scope>NUCLEOTIDE SEQUENCE [LARGE SCALE GENOMIC DNA]</scope>
    <source>
        <strain evidence="8 9">DSM 1736</strain>
    </source>
</reference>
<dbReference type="AlphaFoldDB" id="A0A1G9N5U6"/>